<evidence type="ECO:0000256" key="6">
    <source>
        <dbReference type="SAM" id="Phobius"/>
    </source>
</evidence>
<evidence type="ECO:0000256" key="2">
    <source>
        <dbReference type="ARBA" id="ARBA00009773"/>
    </source>
</evidence>
<dbReference type="Pfam" id="PF01594">
    <property type="entry name" value="AI-2E_transport"/>
    <property type="match status" value="1"/>
</dbReference>
<keyword evidence="3 6" id="KW-0812">Transmembrane</keyword>
<keyword evidence="4 6" id="KW-1133">Transmembrane helix</keyword>
<feature type="transmembrane region" description="Helical" evidence="6">
    <location>
        <begin position="274"/>
        <end position="292"/>
    </location>
</feature>
<keyword evidence="5 6" id="KW-0472">Membrane</keyword>
<proteinExistence type="inferred from homology"/>
<protein>
    <submittedName>
        <fullName evidence="7">AI-2E family transporter</fullName>
    </submittedName>
</protein>
<dbReference type="InterPro" id="IPR002549">
    <property type="entry name" value="AI-2E-like"/>
</dbReference>
<sequence>MNNGFHETFFRNFFKLATAFLIVASFLYILSPFIVPFFFGGMLALALSPFLTAFMRKYGWTKKKALIIMSIVLFFIFAVPVTIFCIRGARIITEFFSQQSVSGLTQKTQEYVYNFLDHFATDNHLEAEMVKEKFNNFLQNAGSWTLKTFSDLVTQIPDLLLGLLVMMLSFFFFLLKESHIREIFDRYFYFTKSHSDKFVGVLKSSCREVFFSNVLTGILQSSIVALGALACGIGDFYIIFFFTFIISFIPIIGAAPMAFAIALFAFLIEKRTGAGVAMSIIGVVSGLADNVIRPYLVSLGEVEVPAFIGFLAVIGGVIVMGLPGLFVGPLLASMMYGVLPIIIEEYFPPKVQMIQTEEDFNKNP</sequence>
<comment type="caution">
    <text evidence="7">The sequence shown here is derived from an EMBL/GenBank/DDBJ whole genome shotgun (WGS) entry which is preliminary data.</text>
</comment>
<comment type="similarity">
    <text evidence="2">Belongs to the autoinducer-2 exporter (AI-2E) (TC 2.A.86) family.</text>
</comment>
<reference evidence="7 8" key="1">
    <citation type="submission" date="2023-11" db="EMBL/GenBank/DDBJ databases">
        <title>A Novel Polar Bacteriovorax (B. antarcticus) Isolated from the Biocrust in Antarctica.</title>
        <authorList>
            <person name="Mun W."/>
            <person name="Choi S.Y."/>
            <person name="Mitchell R.J."/>
        </authorList>
    </citation>
    <scope>NUCLEOTIDE SEQUENCE [LARGE SCALE GENOMIC DNA]</scope>
    <source>
        <strain evidence="7 8">PP10</strain>
    </source>
</reference>
<dbReference type="PANTHER" id="PTHR21716:SF4">
    <property type="entry name" value="TRANSMEMBRANE PROTEIN 245"/>
    <property type="match status" value="1"/>
</dbReference>
<keyword evidence="8" id="KW-1185">Reference proteome</keyword>
<dbReference type="EMBL" id="JAYGJQ010000002">
    <property type="protein sequence ID" value="MEA9357515.1"/>
    <property type="molecule type" value="Genomic_DNA"/>
</dbReference>
<evidence type="ECO:0000256" key="5">
    <source>
        <dbReference type="ARBA" id="ARBA00023136"/>
    </source>
</evidence>
<evidence type="ECO:0000256" key="4">
    <source>
        <dbReference type="ARBA" id="ARBA00022989"/>
    </source>
</evidence>
<feature type="transmembrane region" description="Helical" evidence="6">
    <location>
        <begin position="66"/>
        <end position="89"/>
    </location>
</feature>
<evidence type="ECO:0000313" key="7">
    <source>
        <dbReference type="EMBL" id="MEA9357515.1"/>
    </source>
</evidence>
<evidence type="ECO:0000313" key="8">
    <source>
        <dbReference type="Proteomes" id="UP001302274"/>
    </source>
</evidence>
<organism evidence="7 8">
    <name type="scientific">Bacteriovorax antarcticus</name>
    <dbReference type="NCBI Taxonomy" id="3088717"/>
    <lineage>
        <taxon>Bacteria</taxon>
        <taxon>Pseudomonadati</taxon>
        <taxon>Bdellovibrionota</taxon>
        <taxon>Bacteriovoracia</taxon>
        <taxon>Bacteriovoracales</taxon>
        <taxon>Bacteriovoracaceae</taxon>
        <taxon>Bacteriovorax</taxon>
    </lineage>
</organism>
<feature type="transmembrane region" description="Helical" evidence="6">
    <location>
        <begin position="37"/>
        <end position="54"/>
    </location>
</feature>
<feature type="transmembrane region" description="Helical" evidence="6">
    <location>
        <begin position="156"/>
        <end position="175"/>
    </location>
</feature>
<dbReference type="PANTHER" id="PTHR21716">
    <property type="entry name" value="TRANSMEMBRANE PROTEIN"/>
    <property type="match status" value="1"/>
</dbReference>
<name>A0ABU5VZT2_9BACT</name>
<feature type="transmembrane region" description="Helical" evidence="6">
    <location>
        <begin position="236"/>
        <end position="267"/>
    </location>
</feature>
<feature type="transmembrane region" description="Helical" evidence="6">
    <location>
        <begin position="12"/>
        <end position="31"/>
    </location>
</feature>
<comment type="subcellular location">
    <subcellularLocation>
        <location evidence="1">Membrane</location>
        <topology evidence="1">Multi-pass membrane protein</topology>
    </subcellularLocation>
</comment>
<feature type="transmembrane region" description="Helical" evidence="6">
    <location>
        <begin position="210"/>
        <end position="230"/>
    </location>
</feature>
<evidence type="ECO:0000256" key="1">
    <source>
        <dbReference type="ARBA" id="ARBA00004141"/>
    </source>
</evidence>
<dbReference type="Proteomes" id="UP001302274">
    <property type="component" value="Unassembled WGS sequence"/>
</dbReference>
<evidence type="ECO:0000256" key="3">
    <source>
        <dbReference type="ARBA" id="ARBA00022692"/>
    </source>
</evidence>
<accession>A0ABU5VZT2</accession>
<gene>
    <name evidence="7" type="ORF">SHI21_14905</name>
</gene>
<feature type="transmembrane region" description="Helical" evidence="6">
    <location>
        <begin position="304"/>
        <end position="327"/>
    </location>
</feature>
<dbReference type="RefSeq" id="WP_323577548.1">
    <property type="nucleotide sequence ID" value="NZ_JAYGJQ010000002.1"/>
</dbReference>